<reference evidence="4" key="1">
    <citation type="submission" date="2016-10" db="EMBL/GenBank/DDBJ databases">
        <authorList>
            <person name="Varghese N."/>
            <person name="Submissions S."/>
        </authorList>
    </citation>
    <scope>NUCLEOTIDE SEQUENCE [LARGE SCALE GENOMIC DNA]</scope>
    <source>
        <strain evidence="4">DSM 44796</strain>
    </source>
</reference>
<comment type="similarity">
    <text evidence="1">Belongs to the enoyl-CoA hydratase/isomerase family.</text>
</comment>
<dbReference type="AlphaFoldDB" id="A0A1G9CTV5"/>
<organism evidence="3 4">
    <name type="scientific">Lentzea albidocapillata subsp. violacea</name>
    <dbReference type="NCBI Taxonomy" id="128104"/>
    <lineage>
        <taxon>Bacteria</taxon>
        <taxon>Bacillati</taxon>
        <taxon>Actinomycetota</taxon>
        <taxon>Actinomycetes</taxon>
        <taxon>Pseudonocardiales</taxon>
        <taxon>Pseudonocardiaceae</taxon>
        <taxon>Lentzea</taxon>
    </lineage>
</organism>
<dbReference type="SUPFAM" id="SSF54637">
    <property type="entry name" value="Thioesterase/thiol ester dehydrase-isomerase"/>
    <property type="match status" value="1"/>
</dbReference>
<protein>
    <submittedName>
        <fullName evidence="3">MaoC like domain-containing protein</fullName>
    </submittedName>
</protein>
<dbReference type="PANTHER" id="PTHR43841">
    <property type="entry name" value="3-HYDROXYACYL-THIOESTER DEHYDRATASE HTDX-RELATED"/>
    <property type="match status" value="1"/>
</dbReference>
<proteinExistence type="inferred from homology"/>
<feature type="domain" description="MaoC-like" evidence="2">
    <location>
        <begin position="165"/>
        <end position="236"/>
    </location>
</feature>
<dbReference type="PANTHER" id="PTHR43841:SF1">
    <property type="entry name" value="3-HYDROXYACYL-THIOESTER DEHYDRATASE X"/>
    <property type="match status" value="1"/>
</dbReference>
<evidence type="ECO:0000313" key="4">
    <source>
        <dbReference type="Proteomes" id="UP000199682"/>
    </source>
</evidence>
<dbReference type="Pfam" id="PF01575">
    <property type="entry name" value="MaoC_dehydratas"/>
    <property type="match status" value="1"/>
</dbReference>
<dbReference type="EMBL" id="FNET01000006">
    <property type="protein sequence ID" value="SDK55088.1"/>
    <property type="molecule type" value="Genomic_DNA"/>
</dbReference>
<dbReference type="Gene3D" id="3.10.129.10">
    <property type="entry name" value="Hotdog Thioesterase"/>
    <property type="match status" value="1"/>
</dbReference>
<dbReference type="InterPro" id="IPR002539">
    <property type="entry name" value="MaoC-like_dom"/>
</dbReference>
<evidence type="ECO:0000256" key="1">
    <source>
        <dbReference type="ARBA" id="ARBA00005254"/>
    </source>
</evidence>
<dbReference type="Proteomes" id="UP000199682">
    <property type="component" value="Unassembled WGS sequence"/>
</dbReference>
<name>A0A1G9CTV5_9PSEU</name>
<dbReference type="InterPro" id="IPR029069">
    <property type="entry name" value="HotDog_dom_sf"/>
</dbReference>
<evidence type="ECO:0000313" key="3">
    <source>
        <dbReference type="EMBL" id="SDK55088.1"/>
    </source>
</evidence>
<accession>A0A1G9CTV5</accession>
<gene>
    <name evidence="3" type="ORF">SAMN04488074_10650</name>
</gene>
<evidence type="ECO:0000259" key="2">
    <source>
        <dbReference type="Pfam" id="PF01575"/>
    </source>
</evidence>
<sequence>MSPKMILLSAALTSFRRGETLAAQPVSATVDVSLKHLAAYNAVCGFGLRDALPLTYPHVLGFPLQMKLMSGAGFPFPLPGLVHVANRITQSRLLTLDEPLEITVSARDLRPHPQGTQVDVVTSVSGVWEGVSTYLRRTGGASGTSEELERPVGSAVWRVPADIGRRYGSASGDRNPIHLHPLSARLFGFKRAIAHGMWTKARCVAALEGRLPEAVTVAVRFKKPLFIPGRVEFSATEGADGWEFAVWGRGPHLVGSAT</sequence>